<evidence type="ECO:0000313" key="4">
    <source>
        <dbReference type="Proteomes" id="UP000245783"/>
    </source>
</evidence>
<dbReference type="GeneID" id="37038611"/>
<evidence type="ECO:0000313" key="3">
    <source>
        <dbReference type="EMBL" id="PWN44147.1"/>
    </source>
</evidence>
<evidence type="ECO:0000256" key="2">
    <source>
        <dbReference type="SAM" id="MobiDB-lite"/>
    </source>
</evidence>
<protein>
    <submittedName>
        <fullName evidence="3">Uncharacterized protein</fullName>
    </submittedName>
</protein>
<proteinExistence type="predicted"/>
<evidence type="ECO:0000256" key="1">
    <source>
        <dbReference type="SAM" id="Coils"/>
    </source>
</evidence>
<accession>A0A316W2M4</accession>
<dbReference type="EMBL" id="KZ819363">
    <property type="protein sequence ID" value="PWN44147.1"/>
    <property type="molecule type" value="Genomic_DNA"/>
</dbReference>
<dbReference type="AlphaFoldDB" id="A0A316W2M4"/>
<keyword evidence="1" id="KW-0175">Coiled coil</keyword>
<feature type="region of interest" description="Disordered" evidence="2">
    <location>
        <begin position="1"/>
        <end position="23"/>
    </location>
</feature>
<dbReference type="OrthoDB" id="414698at2759"/>
<sequence>MGGYDTSEDPMREPGAKETLPAGYAATQGPFKFGIIKEREPGKVWIPSGIGSKASEWIMSRFASTETLRVPENSTADGWTEYISRWLQATAAAADGDAEAQAALQALSAPGQSRSDLTNLAHLPSFDKLSGELNVLYRTIYKSKAQHEKSKAFQSIDGVRRAARGLDELEAECRTQLKETRRLGREGSDAKVREQLGKCAKALQELSAVLGEVQRRSKLAVSSSSHASGSDLCALHRLCIGHLLGCRHRG</sequence>
<dbReference type="InParanoid" id="A0A316W2M4"/>
<dbReference type="RefSeq" id="XP_025371307.1">
    <property type="nucleotide sequence ID" value="XM_025516741.1"/>
</dbReference>
<reference evidence="3 4" key="1">
    <citation type="journal article" date="2018" name="Mol. Biol. Evol.">
        <title>Broad Genomic Sampling Reveals a Smut Pathogenic Ancestry of the Fungal Clade Ustilaginomycotina.</title>
        <authorList>
            <person name="Kijpornyongpan T."/>
            <person name="Mondo S.J."/>
            <person name="Barry K."/>
            <person name="Sandor L."/>
            <person name="Lee J."/>
            <person name="Lipzen A."/>
            <person name="Pangilinan J."/>
            <person name="LaButti K."/>
            <person name="Hainaut M."/>
            <person name="Henrissat B."/>
            <person name="Grigoriev I.V."/>
            <person name="Spatafora J.W."/>
            <person name="Aime M.C."/>
        </authorList>
    </citation>
    <scope>NUCLEOTIDE SEQUENCE [LARGE SCALE GENOMIC DNA]</scope>
    <source>
        <strain evidence="3 4">MCA 4658</strain>
    </source>
</reference>
<name>A0A316W2M4_9BASI</name>
<gene>
    <name evidence="3" type="ORF">IE81DRAFT_36252</name>
</gene>
<organism evidence="3 4">
    <name type="scientific">Ceraceosorus guamensis</name>
    <dbReference type="NCBI Taxonomy" id="1522189"/>
    <lineage>
        <taxon>Eukaryota</taxon>
        <taxon>Fungi</taxon>
        <taxon>Dikarya</taxon>
        <taxon>Basidiomycota</taxon>
        <taxon>Ustilaginomycotina</taxon>
        <taxon>Exobasidiomycetes</taxon>
        <taxon>Ceraceosorales</taxon>
        <taxon>Ceraceosoraceae</taxon>
        <taxon>Ceraceosorus</taxon>
    </lineage>
</organism>
<feature type="coiled-coil region" evidence="1">
    <location>
        <begin position="159"/>
        <end position="186"/>
    </location>
</feature>
<dbReference type="Proteomes" id="UP000245783">
    <property type="component" value="Unassembled WGS sequence"/>
</dbReference>
<keyword evidence="4" id="KW-1185">Reference proteome</keyword>